<accession>A0A8J5TPC6</accession>
<dbReference type="Proteomes" id="UP000694050">
    <property type="component" value="Unassembled WGS sequence"/>
</dbReference>
<evidence type="ECO:0000313" key="2">
    <source>
        <dbReference type="EMBL" id="KAG7403729.1"/>
    </source>
</evidence>
<comment type="caution">
    <text evidence="2">The sequence shown here is derived from an EMBL/GenBank/DDBJ whole genome shotgun (WGS) entry which is preliminary data.</text>
</comment>
<organism evidence="2 3">
    <name type="scientific">Fusarium oxysporum f. sp. rapae</name>
    <dbReference type="NCBI Taxonomy" id="485398"/>
    <lineage>
        <taxon>Eukaryota</taxon>
        <taxon>Fungi</taxon>
        <taxon>Dikarya</taxon>
        <taxon>Ascomycota</taxon>
        <taxon>Pezizomycotina</taxon>
        <taxon>Sordariomycetes</taxon>
        <taxon>Hypocreomycetidae</taxon>
        <taxon>Hypocreales</taxon>
        <taxon>Nectriaceae</taxon>
        <taxon>Fusarium</taxon>
        <taxon>Fusarium oxysporum species complex</taxon>
    </lineage>
</organism>
<name>A0A8J5TPC6_FUSOX</name>
<sequence>MLNLESSTDRGGKATPSNTTGARTLALDDGYAAVPDVWNRPASSISLQCPGETPSLPEPTVLLTEIQKAADDVEQVVGRFGHKMANRLTYPTVKAALFSDHEKLRLSSLGYADNFTYRRTRSVEQTDCFSKDGFPLLWWLWDPLLEFFTPFDRSKGFILEFASAKRTDVDLPYTIRLRLWSDQETRKIELTAAYGGDFNKRIILDAPIAVFKFPKKSFQKTTLPLPIDKWSYEPGYEAMFKYLMPRPDSIWCNAMSISEEHEETLVKNLAETRKSNNDRPSISDAQDLQCKNLARRFPEEARKFVETNVLVREEFKITNGVLLKGRTIM</sequence>
<reference evidence="2" key="1">
    <citation type="submission" date="2021-04" db="EMBL/GenBank/DDBJ databases">
        <title>First draft genome resource for Brassicaceae pathogens Fusarium oxysporum f. sp. raphani and Fusarium oxysporum f. sp. rapae.</title>
        <authorList>
            <person name="Asai S."/>
        </authorList>
    </citation>
    <scope>NUCLEOTIDE SEQUENCE</scope>
    <source>
        <strain evidence="2">Tf1208</strain>
    </source>
</reference>
<dbReference type="EMBL" id="JAELUQ010000014">
    <property type="protein sequence ID" value="KAG7403729.1"/>
    <property type="molecule type" value="Genomic_DNA"/>
</dbReference>
<evidence type="ECO:0000256" key="1">
    <source>
        <dbReference type="SAM" id="MobiDB-lite"/>
    </source>
</evidence>
<gene>
    <name evidence="2" type="ORF">Forpe1208_v016239</name>
</gene>
<dbReference type="AlphaFoldDB" id="A0A8J5TPC6"/>
<proteinExistence type="predicted"/>
<evidence type="ECO:0000313" key="3">
    <source>
        <dbReference type="Proteomes" id="UP000694050"/>
    </source>
</evidence>
<feature type="region of interest" description="Disordered" evidence="1">
    <location>
        <begin position="1"/>
        <end position="22"/>
    </location>
</feature>
<protein>
    <submittedName>
        <fullName evidence="2">Uncharacterized protein</fullName>
    </submittedName>
</protein>